<reference evidence="1" key="2">
    <citation type="submission" date="2023-01" db="EMBL/GenBank/DDBJ databases">
        <title>Draft genome sequence of Algimonas porphyrae strain NBRC 108216.</title>
        <authorList>
            <person name="Sun Q."/>
            <person name="Mori K."/>
        </authorList>
    </citation>
    <scope>NUCLEOTIDE SEQUENCE</scope>
    <source>
        <strain evidence="1">NBRC 108216</strain>
    </source>
</reference>
<name>A0ABQ5V1A7_9PROT</name>
<proteinExistence type="predicted"/>
<gene>
    <name evidence="1" type="ORF">GCM10007854_22850</name>
</gene>
<reference evidence="1" key="1">
    <citation type="journal article" date="2014" name="Int. J. Syst. Evol. Microbiol.">
        <title>Complete genome of a new Firmicutes species belonging to the dominant human colonic microbiota ('Ruminococcus bicirculans') reveals two chromosomes and a selective capacity to utilize plant glucans.</title>
        <authorList>
            <consortium name="NISC Comparative Sequencing Program"/>
            <person name="Wegmann U."/>
            <person name="Louis P."/>
            <person name="Goesmann A."/>
            <person name="Henrissat B."/>
            <person name="Duncan S.H."/>
            <person name="Flint H.J."/>
        </authorList>
    </citation>
    <scope>NUCLEOTIDE SEQUENCE</scope>
    <source>
        <strain evidence="1">NBRC 108216</strain>
    </source>
</reference>
<comment type="caution">
    <text evidence="1">The sequence shown here is derived from an EMBL/GenBank/DDBJ whole genome shotgun (WGS) entry which is preliminary data.</text>
</comment>
<accession>A0ABQ5V1A7</accession>
<organism evidence="1 2">
    <name type="scientific">Algimonas porphyrae</name>
    <dbReference type="NCBI Taxonomy" id="1128113"/>
    <lineage>
        <taxon>Bacteria</taxon>
        <taxon>Pseudomonadati</taxon>
        <taxon>Pseudomonadota</taxon>
        <taxon>Alphaproteobacteria</taxon>
        <taxon>Maricaulales</taxon>
        <taxon>Robiginitomaculaceae</taxon>
        <taxon>Algimonas</taxon>
    </lineage>
</organism>
<keyword evidence="2" id="KW-1185">Reference proteome</keyword>
<evidence type="ECO:0000313" key="2">
    <source>
        <dbReference type="Proteomes" id="UP001161390"/>
    </source>
</evidence>
<dbReference type="RefSeq" id="WP_284372757.1">
    <property type="nucleotide sequence ID" value="NZ_BSNJ01000005.1"/>
</dbReference>
<dbReference type="Proteomes" id="UP001161390">
    <property type="component" value="Unassembled WGS sequence"/>
</dbReference>
<dbReference type="Pfam" id="PF11335">
    <property type="entry name" value="DUF3137"/>
    <property type="match status" value="1"/>
</dbReference>
<dbReference type="EMBL" id="BSNJ01000005">
    <property type="protein sequence ID" value="GLQ21330.1"/>
    <property type="molecule type" value="Genomic_DNA"/>
</dbReference>
<sequence>MTFLNPHGTVDLQALRVQLYDLLGHSYAAVSPSPAALLLLQATGLVRSPSGYFRGLGRVRGVGFHGCRFCVQEISAHPQDEDGSGFDGVILSISHRLRIYGRTIVIPDRGALNPRHIDGMKRVGFPSRAFEAQFEVYADDQVEGRALVPPDFMERLMAFDPILHQGRAKVAFSGRQMHVALPTGPLLRISDDPPFHKVEAAAAHIAGEMSQIFDLVAQIDALHQTADRHCPVERERARDDFYASAIQSVGPAINAALQAGLITDTPKAKHLTADAHLLDPAFQGLLLPRV</sequence>
<evidence type="ECO:0000313" key="1">
    <source>
        <dbReference type="EMBL" id="GLQ21330.1"/>
    </source>
</evidence>
<protein>
    <submittedName>
        <fullName evidence="1">Uncharacterized protein</fullName>
    </submittedName>
</protein>
<dbReference type="InterPro" id="IPR021484">
    <property type="entry name" value="DUF3137"/>
</dbReference>